<evidence type="ECO:0000313" key="2">
    <source>
        <dbReference type="EMBL" id="SNB63724.1"/>
    </source>
</evidence>
<dbReference type="InParanoid" id="A0A212QW06"/>
<name>A0A212QW06_9CHLR</name>
<evidence type="ECO:0000256" key="1">
    <source>
        <dbReference type="SAM" id="Coils"/>
    </source>
</evidence>
<feature type="non-terminal residue" evidence="2">
    <location>
        <position position="1"/>
    </location>
</feature>
<dbReference type="SUPFAM" id="SSF90257">
    <property type="entry name" value="Myosin rod fragments"/>
    <property type="match status" value="1"/>
</dbReference>
<keyword evidence="1" id="KW-0175">Coiled coil</keyword>
<dbReference type="Gene3D" id="1.20.5.340">
    <property type="match status" value="1"/>
</dbReference>
<proteinExistence type="predicted"/>
<gene>
    <name evidence="2" type="ORF">SAMN02746019_00006870</name>
</gene>
<keyword evidence="3" id="KW-1185">Reference proteome</keyword>
<feature type="coiled-coil region" evidence="1">
    <location>
        <begin position="3"/>
        <end position="100"/>
    </location>
</feature>
<evidence type="ECO:0000313" key="3">
    <source>
        <dbReference type="Proteomes" id="UP000197025"/>
    </source>
</evidence>
<dbReference type="PANTHER" id="PTHR38753">
    <property type="entry name" value="SLR1441 PROTEIN"/>
    <property type="match status" value="1"/>
</dbReference>
<organism evidence="2 3">
    <name type="scientific">Thermoflexus hugenholtzii JAD2</name>
    <dbReference type="NCBI Taxonomy" id="877466"/>
    <lineage>
        <taxon>Bacteria</taxon>
        <taxon>Bacillati</taxon>
        <taxon>Chloroflexota</taxon>
        <taxon>Thermoflexia</taxon>
        <taxon>Thermoflexales</taxon>
        <taxon>Thermoflexaceae</taxon>
        <taxon>Thermoflexus</taxon>
    </lineage>
</organism>
<dbReference type="Proteomes" id="UP000197025">
    <property type="component" value="Unassembled WGS sequence"/>
</dbReference>
<sequence>EAQARTEERVARLEEAIARLTEAQARSEERLSRLEEAQARTEEQLSRLTEAQAQAEERLSRLERTVAELTERLIQLEQTVAELTKRLIQLEEQVRQMVEVIRHLAWEQRDLRDQLNRFGSIVGLSAEGRMAIYMERWLQAQGYRLLMPIASLPVDSETEIDGITRIQDASGNMEWVLVSVRVKVRRRDFETFAGVLQRQKIRELLKTYGITGKARPFIFGIAMEWGVEEAARRHGIGLVMDERGEIVSAEVWEL</sequence>
<evidence type="ECO:0008006" key="4">
    <source>
        <dbReference type="Google" id="ProtNLM"/>
    </source>
</evidence>
<dbReference type="PANTHER" id="PTHR38753:SF1">
    <property type="entry name" value="SLR1441 PROTEIN"/>
    <property type="match status" value="1"/>
</dbReference>
<reference evidence="3" key="1">
    <citation type="submission" date="2017-06" db="EMBL/GenBank/DDBJ databases">
        <authorList>
            <person name="Varghese N."/>
            <person name="Submissions S."/>
        </authorList>
    </citation>
    <scope>NUCLEOTIDE SEQUENCE [LARGE SCALE GENOMIC DNA]</scope>
    <source>
        <strain evidence="3">JAD2</strain>
    </source>
</reference>
<protein>
    <recommendedName>
        <fullName evidence="4">DUF3782 domain-containing protein</fullName>
    </recommendedName>
</protein>
<accession>A0A212QW06</accession>
<dbReference type="AlphaFoldDB" id="A0A212QW06"/>
<dbReference type="EMBL" id="FYEK01000027">
    <property type="protein sequence ID" value="SNB63724.1"/>
    <property type="molecule type" value="Genomic_DNA"/>
</dbReference>